<keyword evidence="4" id="KW-1185">Reference proteome</keyword>
<reference evidence="2 4" key="2">
    <citation type="journal article" date="2013" name="Nature">
        <title>Insights into bilaterian evolution from three spiralian genomes.</title>
        <authorList>
            <person name="Simakov O."/>
            <person name="Marletaz F."/>
            <person name="Cho S.J."/>
            <person name="Edsinger-Gonzales E."/>
            <person name="Havlak P."/>
            <person name="Hellsten U."/>
            <person name="Kuo D.H."/>
            <person name="Larsson T."/>
            <person name="Lv J."/>
            <person name="Arendt D."/>
            <person name="Savage R."/>
            <person name="Osoegawa K."/>
            <person name="de Jong P."/>
            <person name="Grimwood J."/>
            <person name="Chapman J.A."/>
            <person name="Shapiro H."/>
            <person name="Aerts A."/>
            <person name="Otillar R.P."/>
            <person name="Terry A.Y."/>
            <person name="Boore J.L."/>
            <person name="Grigoriev I.V."/>
            <person name="Lindberg D.R."/>
            <person name="Seaver E.C."/>
            <person name="Weisblat D.A."/>
            <person name="Putnam N.H."/>
            <person name="Rokhsar D.S."/>
        </authorList>
    </citation>
    <scope>NUCLEOTIDE SEQUENCE</scope>
</reference>
<dbReference type="RefSeq" id="XP_009029460.1">
    <property type="nucleotide sequence ID" value="XM_009031212.1"/>
</dbReference>
<gene>
    <name evidence="3" type="primary">20195879</name>
    <name evidence="2" type="ORF">HELRODRAFT_124806</name>
</gene>
<dbReference type="CTD" id="20195879"/>
<evidence type="ECO:0000313" key="3">
    <source>
        <dbReference type="EnsemblMetazoa" id="HelroP124806"/>
    </source>
</evidence>
<dbReference type="HOGENOM" id="CLU_2645046_0_0_1"/>
<protein>
    <submittedName>
        <fullName evidence="2 3">Uncharacterized protein</fullName>
    </submittedName>
</protein>
<dbReference type="EnsemblMetazoa" id="HelroT124806">
    <property type="protein sequence ID" value="HelroP124806"/>
    <property type="gene ID" value="HelroG124806"/>
</dbReference>
<reference evidence="3" key="3">
    <citation type="submission" date="2015-06" db="UniProtKB">
        <authorList>
            <consortium name="EnsemblMetazoa"/>
        </authorList>
    </citation>
    <scope>IDENTIFICATION</scope>
</reference>
<reference evidence="4" key="1">
    <citation type="submission" date="2012-12" db="EMBL/GenBank/DDBJ databases">
        <authorList>
            <person name="Hellsten U."/>
            <person name="Grimwood J."/>
            <person name="Chapman J.A."/>
            <person name="Shapiro H."/>
            <person name="Aerts A."/>
            <person name="Otillar R.P."/>
            <person name="Terry A.Y."/>
            <person name="Boore J.L."/>
            <person name="Simakov O."/>
            <person name="Marletaz F."/>
            <person name="Cho S.-J."/>
            <person name="Edsinger-Gonzales E."/>
            <person name="Havlak P."/>
            <person name="Kuo D.-H."/>
            <person name="Larsson T."/>
            <person name="Lv J."/>
            <person name="Arendt D."/>
            <person name="Savage R."/>
            <person name="Osoegawa K."/>
            <person name="de Jong P."/>
            <person name="Lindberg D.R."/>
            <person name="Seaver E.C."/>
            <person name="Weisblat D.A."/>
            <person name="Putnam N.H."/>
            <person name="Grigoriev I.V."/>
            <person name="Rokhsar D.S."/>
        </authorList>
    </citation>
    <scope>NUCLEOTIDE SEQUENCE</scope>
</reference>
<dbReference type="KEGG" id="hro:HELRODRAFT_124806"/>
<dbReference type="InParanoid" id="T1EH29"/>
<dbReference type="EMBL" id="KB097640">
    <property type="protein sequence ID" value="ESN92536.1"/>
    <property type="molecule type" value="Genomic_DNA"/>
</dbReference>
<evidence type="ECO:0000313" key="2">
    <source>
        <dbReference type="EMBL" id="ESN92536.1"/>
    </source>
</evidence>
<feature type="region of interest" description="Disordered" evidence="1">
    <location>
        <begin position="34"/>
        <end position="77"/>
    </location>
</feature>
<evidence type="ECO:0000256" key="1">
    <source>
        <dbReference type="SAM" id="MobiDB-lite"/>
    </source>
</evidence>
<evidence type="ECO:0000313" key="4">
    <source>
        <dbReference type="Proteomes" id="UP000015101"/>
    </source>
</evidence>
<dbReference type="AlphaFoldDB" id="T1EH29"/>
<feature type="compositionally biased region" description="Polar residues" evidence="1">
    <location>
        <begin position="46"/>
        <end position="57"/>
    </location>
</feature>
<name>T1EH29_HELRO</name>
<proteinExistence type="predicted"/>
<sequence length="77" mass="8917">YSPPPCYVHPLTPTLYALPHSVYHIPIPHVHLHIRLHPPPHDHSNHPTTPQTHSTPLARSRQKHHHKTYPSPLPSYF</sequence>
<dbReference type="Proteomes" id="UP000015101">
    <property type="component" value="Unassembled WGS sequence"/>
</dbReference>
<dbReference type="EMBL" id="AMQM01007573">
    <property type="status" value="NOT_ANNOTATED_CDS"/>
    <property type="molecule type" value="Genomic_DNA"/>
</dbReference>
<dbReference type="GeneID" id="20195879"/>
<organism evidence="3 4">
    <name type="scientific">Helobdella robusta</name>
    <name type="common">Californian leech</name>
    <dbReference type="NCBI Taxonomy" id="6412"/>
    <lineage>
        <taxon>Eukaryota</taxon>
        <taxon>Metazoa</taxon>
        <taxon>Spiralia</taxon>
        <taxon>Lophotrochozoa</taxon>
        <taxon>Annelida</taxon>
        <taxon>Clitellata</taxon>
        <taxon>Hirudinea</taxon>
        <taxon>Rhynchobdellida</taxon>
        <taxon>Glossiphoniidae</taxon>
        <taxon>Helobdella</taxon>
    </lineage>
</organism>
<accession>T1EH29</accession>